<feature type="coiled-coil region" evidence="2">
    <location>
        <begin position="25"/>
        <end position="52"/>
    </location>
</feature>
<protein>
    <submittedName>
        <fullName evidence="4">Phage capsid family protein</fullName>
    </submittedName>
</protein>
<evidence type="ECO:0000256" key="2">
    <source>
        <dbReference type="SAM" id="Coils"/>
    </source>
</evidence>
<feature type="domain" description="Phage capsid-like C-terminal" evidence="3">
    <location>
        <begin position="104"/>
        <end position="389"/>
    </location>
</feature>
<name>A0A1Y5RNE6_9RHOB</name>
<dbReference type="NCBIfam" id="TIGR01554">
    <property type="entry name" value="major_cap_HK97"/>
    <property type="match status" value="1"/>
</dbReference>
<dbReference type="Gene3D" id="3.30.2400.10">
    <property type="entry name" value="Major capsid protein gp5"/>
    <property type="match status" value="1"/>
</dbReference>
<evidence type="ECO:0000313" key="5">
    <source>
        <dbReference type="Proteomes" id="UP000193409"/>
    </source>
</evidence>
<dbReference type="InterPro" id="IPR054612">
    <property type="entry name" value="Phage_capsid-like_C"/>
</dbReference>
<dbReference type="Proteomes" id="UP000193409">
    <property type="component" value="Unassembled WGS sequence"/>
</dbReference>
<dbReference type="Gene3D" id="3.30.2320.10">
    <property type="entry name" value="hypothetical protein PF0899 domain"/>
    <property type="match status" value="1"/>
</dbReference>
<evidence type="ECO:0000259" key="3">
    <source>
        <dbReference type="Pfam" id="PF05065"/>
    </source>
</evidence>
<comment type="subcellular location">
    <subcellularLocation>
        <location evidence="1">Virion</location>
    </subcellularLocation>
</comment>
<dbReference type="SUPFAM" id="SSF56563">
    <property type="entry name" value="Major capsid protein gp5"/>
    <property type="match status" value="1"/>
</dbReference>
<dbReference type="InterPro" id="IPR024455">
    <property type="entry name" value="Phage_capsid"/>
</dbReference>
<evidence type="ECO:0000256" key="1">
    <source>
        <dbReference type="ARBA" id="ARBA00004328"/>
    </source>
</evidence>
<dbReference type="RefSeq" id="WP_085867377.1">
    <property type="nucleotide sequence ID" value="NZ_FWFQ01000004.1"/>
</dbReference>
<sequence length="392" mass="41824">MTEVQTGRSAASDADALREALGEFVTDINAMNGELKTKLQQHEERLTMLDRKTMTAQRPTLAAGSAEAPHKKAFNAYLRTGDDDALRGLQLEGKALSSVVAGDGGYLVDPETAETIKSTLSATASVRAIANVVRVEATSFDVLIDHTEAGAGWATETASVSETDTPQIDRITIALHELSALPKASQRLLDDSAFDIEGWLAGRIAHKFARAEAAAFISGDGVDKPRGFLTHPTVDDASWSWGSLGYVATGVDGDFDSLKPADAIVDLVYALGAEYRANASFVMNSKTAGAVRKMKDADGRFLWSDGLAAGEPARLMGYPVLVAEDMPDIGSDAMAIAFGDFSAGYTIAERPDLRVLRDPFSAKPHVLFYATKRVGGDVSDFKAIKLLKFGVM</sequence>
<keyword evidence="5" id="KW-1185">Reference proteome</keyword>
<evidence type="ECO:0000313" key="4">
    <source>
        <dbReference type="EMBL" id="SLN21666.1"/>
    </source>
</evidence>
<keyword evidence="2" id="KW-0175">Coiled coil</keyword>
<proteinExistence type="predicted"/>
<dbReference type="EMBL" id="FWFQ01000004">
    <property type="protein sequence ID" value="SLN21666.1"/>
    <property type="molecule type" value="Genomic_DNA"/>
</dbReference>
<organism evidence="4 5">
    <name type="scientific">Pseudoruegeria aquimaris</name>
    <dbReference type="NCBI Taxonomy" id="393663"/>
    <lineage>
        <taxon>Bacteria</taxon>
        <taxon>Pseudomonadati</taxon>
        <taxon>Pseudomonadota</taxon>
        <taxon>Alphaproteobacteria</taxon>
        <taxon>Rhodobacterales</taxon>
        <taxon>Roseobacteraceae</taxon>
        <taxon>Pseudoruegeria</taxon>
    </lineage>
</organism>
<gene>
    <name evidence="4" type="ORF">PSA7680_00813</name>
</gene>
<dbReference type="OrthoDB" id="9786516at2"/>
<dbReference type="Pfam" id="PF05065">
    <property type="entry name" value="Phage_capsid"/>
    <property type="match status" value="1"/>
</dbReference>
<accession>A0A1Y5RNE6</accession>
<dbReference type="AlphaFoldDB" id="A0A1Y5RNE6"/>
<reference evidence="4 5" key="1">
    <citation type="submission" date="2017-03" db="EMBL/GenBank/DDBJ databases">
        <authorList>
            <person name="Afonso C.L."/>
            <person name="Miller P.J."/>
            <person name="Scott M.A."/>
            <person name="Spackman E."/>
            <person name="Goraichik I."/>
            <person name="Dimitrov K.M."/>
            <person name="Suarez D.L."/>
            <person name="Swayne D.E."/>
        </authorList>
    </citation>
    <scope>NUCLEOTIDE SEQUENCE [LARGE SCALE GENOMIC DNA]</scope>
    <source>
        <strain evidence="4 5">CECT 7680</strain>
    </source>
</reference>